<accession>A0AAV9ZHE2</accession>
<sequence length="248" mass="27189">MRSQCLPPLARILNLPPLCSTDPIERHLLRTWVYSRAAVIFVLLFSRDSHPPSPLIRTLFRGLSHIHTASPLRCPYSYRDPVRLPPSPLAGVSTASPSLGSSPVPSRLFLMPPPPRTRDVSLPHTTPVRRFALIDPVRVIARSPPLGGDVAKEGDVLRGGLGSLAPLSRTSYYVSTLELDIPSIIDYRLRWSPVCRRLQPLHTSTCYVYAVEDSGSGGASSARRSFAPVGGTSFWPCGTQDGWRMDDG</sequence>
<gene>
    <name evidence="1" type="ORF">R3P38DRAFT_3293474</name>
</gene>
<evidence type="ECO:0000313" key="2">
    <source>
        <dbReference type="Proteomes" id="UP001362999"/>
    </source>
</evidence>
<reference evidence="1 2" key="1">
    <citation type="journal article" date="2024" name="J Genomics">
        <title>Draft genome sequencing and assembly of Favolaschia claudopus CIRM-BRFM 2984 isolated from oak limbs.</title>
        <authorList>
            <person name="Navarro D."/>
            <person name="Drula E."/>
            <person name="Chaduli D."/>
            <person name="Cazenave R."/>
            <person name="Ahrendt S."/>
            <person name="Wang J."/>
            <person name="Lipzen A."/>
            <person name="Daum C."/>
            <person name="Barry K."/>
            <person name="Grigoriev I.V."/>
            <person name="Favel A."/>
            <person name="Rosso M.N."/>
            <person name="Martin F."/>
        </authorList>
    </citation>
    <scope>NUCLEOTIDE SEQUENCE [LARGE SCALE GENOMIC DNA]</scope>
    <source>
        <strain evidence="1 2">CIRM-BRFM 2984</strain>
    </source>
</reference>
<proteinExistence type="predicted"/>
<organism evidence="1 2">
    <name type="scientific">Favolaschia claudopus</name>
    <dbReference type="NCBI Taxonomy" id="2862362"/>
    <lineage>
        <taxon>Eukaryota</taxon>
        <taxon>Fungi</taxon>
        <taxon>Dikarya</taxon>
        <taxon>Basidiomycota</taxon>
        <taxon>Agaricomycotina</taxon>
        <taxon>Agaricomycetes</taxon>
        <taxon>Agaricomycetidae</taxon>
        <taxon>Agaricales</taxon>
        <taxon>Marasmiineae</taxon>
        <taxon>Mycenaceae</taxon>
        <taxon>Favolaschia</taxon>
    </lineage>
</organism>
<keyword evidence="2" id="KW-1185">Reference proteome</keyword>
<evidence type="ECO:0000313" key="1">
    <source>
        <dbReference type="EMBL" id="KAK6983803.1"/>
    </source>
</evidence>
<comment type="caution">
    <text evidence="1">The sequence shown here is derived from an EMBL/GenBank/DDBJ whole genome shotgun (WGS) entry which is preliminary data.</text>
</comment>
<dbReference type="EMBL" id="JAWWNJ010000147">
    <property type="protein sequence ID" value="KAK6983803.1"/>
    <property type="molecule type" value="Genomic_DNA"/>
</dbReference>
<protein>
    <submittedName>
        <fullName evidence="1">Uncharacterized protein</fullName>
    </submittedName>
</protein>
<dbReference type="Proteomes" id="UP001362999">
    <property type="component" value="Unassembled WGS sequence"/>
</dbReference>
<dbReference type="AlphaFoldDB" id="A0AAV9ZHE2"/>
<name>A0AAV9ZHE2_9AGAR</name>